<protein>
    <submittedName>
        <fullName evidence="12">Syntaxin-61</fullName>
    </submittedName>
</protein>
<dbReference type="AlphaFoldDB" id="A0A3L6DCH2"/>
<evidence type="ECO:0000256" key="3">
    <source>
        <dbReference type="ARBA" id="ARBA00022692"/>
    </source>
</evidence>
<dbReference type="FunFam" id="1.20.5.110:FF:000034">
    <property type="entry name" value="syntaxin-61 isoform X1"/>
    <property type="match status" value="1"/>
</dbReference>
<evidence type="ECO:0000313" key="12">
    <source>
        <dbReference type="EMBL" id="PWZ06306.1"/>
    </source>
</evidence>
<dbReference type="Gene3D" id="1.20.58.90">
    <property type="match status" value="1"/>
</dbReference>
<keyword evidence="5 10" id="KW-1133">Transmembrane helix</keyword>
<dbReference type="InterPro" id="IPR015260">
    <property type="entry name" value="Syntaxin-6/10/61_N"/>
</dbReference>
<comment type="similarity">
    <text evidence="1">Belongs to the syntaxin family.</text>
</comment>
<proteinExistence type="inferred from homology"/>
<dbReference type="Pfam" id="PF05739">
    <property type="entry name" value="SNARE"/>
    <property type="match status" value="1"/>
</dbReference>
<dbReference type="GO" id="GO:0048193">
    <property type="term" value="P:Golgi vesicle transport"/>
    <property type="evidence" value="ECO:0007669"/>
    <property type="project" value="InterPro"/>
</dbReference>
<keyword evidence="6" id="KW-0333">Golgi apparatus</keyword>
<evidence type="ECO:0000256" key="5">
    <source>
        <dbReference type="ARBA" id="ARBA00022989"/>
    </source>
</evidence>
<dbReference type="GO" id="GO:0015031">
    <property type="term" value="P:protein transport"/>
    <property type="evidence" value="ECO:0007669"/>
    <property type="project" value="UniProtKB-KW"/>
</dbReference>
<evidence type="ECO:0000256" key="8">
    <source>
        <dbReference type="ARBA" id="ARBA00037801"/>
    </source>
</evidence>
<dbReference type="SUPFAM" id="SSF47661">
    <property type="entry name" value="t-snare proteins"/>
    <property type="match status" value="1"/>
</dbReference>
<dbReference type="EMBL" id="NCVQ01000010">
    <property type="protein sequence ID" value="PWZ06306.1"/>
    <property type="molecule type" value="Genomic_DNA"/>
</dbReference>
<dbReference type="CDD" id="cd21445">
    <property type="entry name" value="SNARE_NTD_AtSYP61-like"/>
    <property type="match status" value="1"/>
</dbReference>
<keyword evidence="3 10" id="KW-0812">Transmembrane</keyword>
<dbReference type="InterPro" id="IPR000727">
    <property type="entry name" value="T_SNARE_dom"/>
</dbReference>
<dbReference type="FunFam" id="1.20.58.90:FF:000004">
    <property type="entry name" value="Syntaxin 10"/>
    <property type="match status" value="1"/>
</dbReference>
<feature type="domain" description="T-SNARE coiled-coil homology" evidence="11">
    <location>
        <begin position="178"/>
        <end position="235"/>
    </location>
</feature>
<reference evidence="12" key="1">
    <citation type="journal article" date="2018" name="Nat. Genet.">
        <title>Extensive intraspecific gene order and gene structural variations between Mo17 and other maize genomes.</title>
        <authorList>
            <person name="Sun S."/>
            <person name="Zhou Y."/>
            <person name="Chen J."/>
            <person name="Shi J."/>
            <person name="Zhao H."/>
            <person name="Zhao H."/>
            <person name="Song W."/>
            <person name="Zhang M."/>
            <person name="Cui Y."/>
            <person name="Dong X."/>
            <person name="Liu H."/>
            <person name="Ma X."/>
            <person name="Jiao Y."/>
            <person name="Wang B."/>
            <person name="Wei X."/>
            <person name="Stein J.C."/>
            <person name="Glaubitz J.C."/>
            <person name="Lu F."/>
            <person name="Yu G."/>
            <person name="Liang C."/>
            <person name="Fengler K."/>
            <person name="Li B."/>
            <person name="Rafalski A."/>
            <person name="Schnable P.S."/>
            <person name="Ware D.H."/>
            <person name="Buckler E.S."/>
            <person name="Lai J."/>
        </authorList>
    </citation>
    <scope>NUCLEOTIDE SEQUENCE [LARGE SCALE GENOMIC DNA]</scope>
    <source>
        <tissue evidence="12">Seedling</tissue>
    </source>
</reference>
<dbReference type="Gene3D" id="1.20.5.110">
    <property type="match status" value="1"/>
</dbReference>
<evidence type="ECO:0000256" key="6">
    <source>
        <dbReference type="ARBA" id="ARBA00023034"/>
    </source>
</evidence>
<feature type="compositionally biased region" description="Polar residues" evidence="9">
    <location>
        <begin position="128"/>
        <end position="143"/>
    </location>
</feature>
<dbReference type="PANTHER" id="PTHR12791">
    <property type="entry name" value="GOLGI SNARE BET1-RELATED"/>
    <property type="match status" value="1"/>
</dbReference>
<evidence type="ECO:0000256" key="9">
    <source>
        <dbReference type="SAM" id="MobiDB-lite"/>
    </source>
</evidence>
<dbReference type="InterPro" id="IPR010989">
    <property type="entry name" value="SNARE"/>
</dbReference>
<dbReference type="PROSITE" id="PS50192">
    <property type="entry name" value="T_SNARE"/>
    <property type="match status" value="1"/>
</dbReference>
<comment type="caution">
    <text evidence="12">The sequence shown here is derived from an EMBL/GenBank/DDBJ whole genome shotgun (WGS) entry which is preliminary data.</text>
</comment>
<dbReference type="Pfam" id="PF09177">
    <property type="entry name" value="STX6_10_61_N"/>
    <property type="match status" value="1"/>
</dbReference>
<dbReference type="SMART" id="SM00397">
    <property type="entry name" value="t_SNARE"/>
    <property type="match status" value="1"/>
</dbReference>
<evidence type="ECO:0000256" key="2">
    <source>
        <dbReference type="ARBA" id="ARBA00022448"/>
    </source>
</evidence>
<keyword evidence="4" id="KW-0653">Protein transport</keyword>
<evidence type="ECO:0000256" key="7">
    <source>
        <dbReference type="ARBA" id="ARBA00023136"/>
    </source>
</evidence>
<dbReference type="GO" id="GO:0016020">
    <property type="term" value="C:membrane"/>
    <property type="evidence" value="ECO:0007669"/>
    <property type="project" value="InterPro"/>
</dbReference>
<organism evidence="12">
    <name type="scientific">Zea mays</name>
    <name type="common">Maize</name>
    <dbReference type="NCBI Taxonomy" id="4577"/>
    <lineage>
        <taxon>Eukaryota</taxon>
        <taxon>Viridiplantae</taxon>
        <taxon>Streptophyta</taxon>
        <taxon>Embryophyta</taxon>
        <taxon>Tracheophyta</taxon>
        <taxon>Spermatophyta</taxon>
        <taxon>Magnoliopsida</taxon>
        <taxon>Liliopsida</taxon>
        <taxon>Poales</taxon>
        <taxon>Poaceae</taxon>
        <taxon>PACMAD clade</taxon>
        <taxon>Panicoideae</taxon>
        <taxon>Andropogonodae</taxon>
        <taxon>Andropogoneae</taxon>
        <taxon>Tripsacinae</taxon>
        <taxon>Zea</taxon>
    </lineage>
</organism>
<dbReference type="GO" id="GO:0005794">
    <property type="term" value="C:Golgi apparatus"/>
    <property type="evidence" value="ECO:0007669"/>
    <property type="project" value="UniProtKB-SubCell"/>
</dbReference>
<comment type="subcellular location">
    <subcellularLocation>
        <location evidence="8">Golgi apparatus</location>
        <location evidence="8">trans-Golgi network membrane</location>
        <topology evidence="8">Single-pass type IV membrane protein</topology>
    </subcellularLocation>
</comment>
<sequence length="265" mass="30360">MGSAQDPFYIVREEIQESIDKLQSTFHRWEQTASNTGEYVHLTKELLISCESIEWQVDELEKTISVASRDPAYYGLDEVELSRRRNWTGSSHKQLTMYLNLLHGSSQFMHEHIQVGTVKRAIEKGKSNAATSKYQDTSRTNHYSAEDNDDFLSSESDRQLLLMRICCRSAFNICCLLQQDEELDELSESVQRIGGVGLTIHEELSGQERILNDLSLEMETTSNRLDFVQKRVAMVIKKAGIKGQIMLIVFLVVLFIILFVLVFLT</sequence>
<feature type="transmembrane region" description="Helical" evidence="10">
    <location>
        <begin position="245"/>
        <end position="264"/>
    </location>
</feature>
<dbReference type="Proteomes" id="UP000251960">
    <property type="component" value="Chromosome 9"/>
</dbReference>
<evidence type="ECO:0000256" key="1">
    <source>
        <dbReference type="ARBA" id="ARBA00009063"/>
    </source>
</evidence>
<evidence type="ECO:0000259" key="11">
    <source>
        <dbReference type="PROSITE" id="PS50192"/>
    </source>
</evidence>
<evidence type="ECO:0000256" key="10">
    <source>
        <dbReference type="SAM" id="Phobius"/>
    </source>
</evidence>
<dbReference type="CDD" id="cd15841">
    <property type="entry name" value="SNARE_Qc"/>
    <property type="match status" value="1"/>
</dbReference>
<accession>A0A3L6DCH2</accession>
<keyword evidence="7 10" id="KW-0472">Membrane</keyword>
<dbReference type="SUPFAM" id="SSF58038">
    <property type="entry name" value="SNARE fusion complex"/>
    <property type="match status" value="1"/>
</dbReference>
<gene>
    <name evidence="12" type="primary">SYP61_1</name>
    <name evidence="12" type="ORF">Zm00014a_018011</name>
</gene>
<dbReference type="ExpressionAtlas" id="A0A3L6DCH2">
    <property type="expression patterns" value="baseline and differential"/>
</dbReference>
<feature type="region of interest" description="Disordered" evidence="9">
    <location>
        <begin position="126"/>
        <end position="147"/>
    </location>
</feature>
<keyword evidence="2" id="KW-0813">Transport</keyword>
<name>A0A3L6DCH2_MAIZE</name>
<evidence type="ECO:0000256" key="4">
    <source>
        <dbReference type="ARBA" id="ARBA00022927"/>
    </source>
</evidence>